<dbReference type="CDD" id="cd05014">
    <property type="entry name" value="SIS_Kpsf"/>
    <property type="match status" value="1"/>
</dbReference>
<dbReference type="CDD" id="cd04604">
    <property type="entry name" value="CBS_pair_SIS_assoc"/>
    <property type="match status" value="1"/>
</dbReference>
<dbReference type="InterPro" id="IPR004800">
    <property type="entry name" value="KdsD/KpsF-type"/>
</dbReference>
<dbReference type="GO" id="GO:0019146">
    <property type="term" value="F:arabinose-5-phosphate isomerase activity"/>
    <property type="evidence" value="ECO:0007669"/>
    <property type="project" value="UniProtKB-EC"/>
</dbReference>
<dbReference type="Pfam" id="PF00571">
    <property type="entry name" value="CBS"/>
    <property type="match status" value="2"/>
</dbReference>
<dbReference type="InterPro" id="IPR000644">
    <property type="entry name" value="CBS_dom"/>
</dbReference>
<accession>A0ABM9NPE4</accession>
<feature type="domain" description="CBS" evidence="6">
    <location>
        <begin position="204"/>
        <end position="262"/>
    </location>
</feature>
<evidence type="ECO:0000259" key="7">
    <source>
        <dbReference type="PROSITE" id="PS51464"/>
    </source>
</evidence>
<organism evidence="8 9">
    <name type="scientific">Candidatus Providencia siddallii</name>
    <dbReference type="NCBI Taxonomy" id="1715285"/>
    <lineage>
        <taxon>Bacteria</taxon>
        <taxon>Pseudomonadati</taxon>
        <taxon>Pseudomonadota</taxon>
        <taxon>Gammaproteobacteria</taxon>
        <taxon>Enterobacterales</taxon>
        <taxon>Morganellaceae</taxon>
        <taxon>Providencia</taxon>
    </lineage>
</organism>
<reference evidence="8" key="1">
    <citation type="submission" date="2024-04" db="EMBL/GenBank/DDBJ databases">
        <authorList>
            <person name="Manzano-Marin A."/>
            <person name="Manzano-Marin A."/>
            <person name="Alejandro Manzano Marin A."/>
        </authorList>
    </citation>
    <scope>NUCLEOTIDE SEQUENCE [LARGE SCALE GENOMIC DNA]</scope>
    <source>
        <strain evidence="8">TABTEA</strain>
    </source>
</reference>
<comment type="similarity">
    <text evidence="1 4">Belongs to the SIS family. GutQ/KpsF subfamily.</text>
</comment>
<dbReference type="Gene3D" id="3.10.580.10">
    <property type="entry name" value="CBS-domain"/>
    <property type="match status" value="1"/>
</dbReference>
<dbReference type="InterPro" id="IPR035474">
    <property type="entry name" value="SIS_Kpsf"/>
</dbReference>
<protein>
    <recommendedName>
        <fullName evidence="4">Arabinose 5-phosphate isomerase</fullName>
        <shortName evidence="4">API</shortName>
        <ecNumber evidence="4">5.3.1.13</ecNumber>
    </recommendedName>
</protein>
<keyword evidence="2" id="KW-0677">Repeat</keyword>
<gene>
    <name evidence="8" type="primary">kdsD</name>
    <name evidence="8" type="ORF">PRHACTZTBTEA_429</name>
</gene>
<dbReference type="EC" id="5.3.1.13" evidence="4"/>
<dbReference type="PROSITE" id="PS51464">
    <property type="entry name" value="SIS"/>
    <property type="match status" value="1"/>
</dbReference>
<evidence type="ECO:0000256" key="3">
    <source>
        <dbReference type="ARBA" id="ARBA00023122"/>
    </source>
</evidence>
<evidence type="ECO:0000313" key="9">
    <source>
        <dbReference type="Proteomes" id="UP001497533"/>
    </source>
</evidence>
<keyword evidence="9" id="KW-1185">Reference proteome</keyword>
<dbReference type="EMBL" id="OZ034688">
    <property type="protein sequence ID" value="CAL1329347.1"/>
    <property type="molecule type" value="Genomic_DNA"/>
</dbReference>
<dbReference type="PANTHER" id="PTHR42745:SF1">
    <property type="entry name" value="ARABINOSE 5-PHOSPHATE ISOMERASE KDSD"/>
    <property type="match status" value="1"/>
</dbReference>
<dbReference type="Proteomes" id="UP001497533">
    <property type="component" value="Chromosome"/>
</dbReference>
<evidence type="ECO:0000256" key="2">
    <source>
        <dbReference type="ARBA" id="ARBA00022737"/>
    </source>
</evidence>
<feature type="domain" description="SIS" evidence="7">
    <location>
        <begin position="35"/>
        <end position="178"/>
    </location>
</feature>
<dbReference type="InterPro" id="IPR046348">
    <property type="entry name" value="SIS_dom_sf"/>
</dbReference>
<evidence type="ECO:0000256" key="1">
    <source>
        <dbReference type="ARBA" id="ARBA00008165"/>
    </source>
</evidence>
<dbReference type="RefSeq" id="WP_341764817.1">
    <property type="nucleotide sequence ID" value="NZ_OZ034688.1"/>
</dbReference>
<dbReference type="NCBIfam" id="TIGR00393">
    <property type="entry name" value="kpsF"/>
    <property type="match status" value="1"/>
</dbReference>
<name>A0ABM9NPE4_9GAMM</name>
<dbReference type="SUPFAM" id="SSF53697">
    <property type="entry name" value="SIS domain"/>
    <property type="match status" value="1"/>
</dbReference>
<proteinExistence type="inferred from homology"/>
<evidence type="ECO:0000256" key="4">
    <source>
        <dbReference type="PIRNR" id="PIRNR004692"/>
    </source>
</evidence>
<dbReference type="NCBIfam" id="NF008141">
    <property type="entry name" value="PRK10892.1"/>
    <property type="match status" value="1"/>
</dbReference>
<keyword evidence="3 5" id="KW-0129">CBS domain</keyword>
<sequence length="322" mass="35005">MLIFDFKKIGKKVINIEYKAICNLDQSINDNFNHVCQSIFYCKGKIIVMGMGKSGHIGRKIAATFSSTGTPSFFIHPAEAKHGDLGVITKQDIVLAISNSGESDEILDLIPSFKKNKIKLICITNNSNSKMGKYADIHLNINITQEACPLGLAPTTSTTATLIIGDALAIALLTARGFTAADFAISHPGGALGKKHLLLVSDVMKVGNDIPCINKNASLNEALTEINNKKIGMTVICDDDMNINGVFTNSDLHRIFNSTIDFNKIKISDLMTSGGIRVRPDILAIEAMKLMKTKHITSLLVAKNNKLIGVLNIHNLLKINFL</sequence>
<dbReference type="Gene3D" id="3.40.50.10490">
    <property type="entry name" value="Glucose-6-phosphate isomerase like protein, domain 1"/>
    <property type="match status" value="1"/>
</dbReference>
<comment type="catalytic activity">
    <reaction evidence="4">
        <text>D-arabinose 5-phosphate = D-ribulose 5-phosphate</text>
        <dbReference type="Rhea" id="RHEA:23104"/>
        <dbReference type="ChEBI" id="CHEBI:57693"/>
        <dbReference type="ChEBI" id="CHEBI:58121"/>
        <dbReference type="EC" id="5.3.1.13"/>
    </reaction>
</comment>
<dbReference type="PANTHER" id="PTHR42745">
    <property type="match status" value="1"/>
</dbReference>
<dbReference type="InterPro" id="IPR046342">
    <property type="entry name" value="CBS_dom_sf"/>
</dbReference>
<evidence type="ECO:0000256" key="5">
    <source>
        <dbReference type="PROSITE-ProRule" id="PRU00703"/>
    </source>
</evidence>
<keyword evidence="4 8" id="KW-0413">Isomerase</keyword>
<evidence type="ECO:0000259" key="6">
    <source>
        <dbReference type="PROSITE" id="PS51371"/>
    </source>
</evidence>
<dbReference type="InterPro" id="IPR050986">
    <property type="entry name" value="GutQ/KpsF_isomerases"/>
</dbReference>
<evidence type="ECO:0000313" key="8">
    <source>
        <dbReference type="EMBL" id="CAL1329347.1"/>
    </source>
</evidence>
<dbReference type="PIRSF" id="PIRSF004692">
    <property type="entry name" value="KdsD_KpsF"/>
    <property type="match status" value="1"/>
</dbReference>
<dbReference type="Pfam" id="PF01380">
    <property type="entry name" value="SIS"/>
    <property type="match status" value="1"/>
</dbReference>
<dbReference type="InterPro" id="IPR001347">
    <property type="entry name" value="SIS_dom"/>
</dbReference>
<dbReference type="PROSITE" id="PS51371">
    <property type="entry name" value="CBS"/>
    <property type="match status" value="1"/>
</dbReference>